<evidence type="ECO:0000313" key="6">
    <source>
        <dbReference type="Proteomes" id="UP001147760"/>
    </source>
</evidence>
<dbReference type="AlphaFoldDB" id="A0A9X0BHT2"/>
<evidence type="ECO:0000259" key="4">
    <source>
        <dbReference type="Pfam" id="PF00890"/>
    </source>
</evidence>
<dbReference type="EMBL" id="JAPWDO010000007">
    <property type="protein sequence ID" value="KAJ5462501.1"/>
    <property type="molecule type" value="Genomic_DNA"/>
</dbReference>
<evidence type="ECO:0000256" key="3">
    <source>
        <dbReference type="SAM" id="MobiDB-lite"/>
    </source>
</evidence>
<dbReference type="GO" id="GO:0016491">
    <property type="term" value="F:oxidoreductase activity"/>
    <property type="evidence" value="ECO:0007669"/>
    <property type="project" value="UniProtKB-KW"/>
</dbReference>
<dbReference type="InterPro" id="IPR050315">
    <property type="entry name" value="FAD-oxidoreductase_2"/>
</dbReference>
<dbReference type="PANTHER" id="PTHR43400">
    <property type="entry name" value="FUMARATE REDUCTASE"/>
    <property type="match status" value="1"/>
</dbReference>
<name>A0A9X0BHT2_9EURO</name>
<proteinExistence type="predicted"/>
<protein>
    <recommendedName>
        <fullName evidence="4">FAD-dependent oxidoreductase 2 FAD-binding domain-containing protein</fullName>
    </recommendedName>
</protein>
<dbReference type="InterPro" id="IPR036188">
    <property type="entry name" value="FAD/NAD-bd_sf"/>
</dbReference>
<evidence type="ECO:0000313" key="5">
    <source>
        <dbReference type="EMBL" id="KAJ5462501.1"/>
    </source>
</evidence>
<keyword evidence="2" id="KW-0560">Oxidoreductase</keyword>
<reference evidence="5" key="2">
    <citation type="journal article" date="2023" name="IMA Fungus">
        <title>Comparative genomic study of the Penicillium genus elucidates a diverse pangenome and 15 lateral gene transfer events.</title>
        <authorList>
            <person name="Petersen C."/>
            <person name="Sorensen T."/>
            <person name="Nielsen M.R."/>
            <person name="Sondergaard T.E."/>
            <person name="Sorensen J.L."/>
            <person name="Fitzpatrick D.A."/>
            <person name="Frisvad J.C."/>
            <person name="Nielsen K.L."/>
        </authorList>
    </citation>
    <scope>NUCLEOTIDE SEQUENCE</scope>
    <source>
        <strain evidence="5">IBT 17660</strain>
    </source>
</reference>
<dbReference type="Proteomes" id="UP001147760">
    <property type="component" value="Unassembled WGS sequence"/>
</dbReference>
<evidence type="ECO:0000256" key="2">
    <source>
        <dbReference type="ARBA" id="ARBA00023002"/>
    </source>
</evidence>
<sequence>MQAFFSGNSTKATSGINGALTRTQVDLGIQDSVKQIYEDTLESAHGEARPDLIKVLTYTVRLRRQVAPRDASNLDLTLVSRLGGHTHPRTHHGHDAKFPGMAITYALMQRLEDLAGSDRARSCPDHQEGQRHLRDESVSDRDPPVLPTPSTARRVADGVVVLATGRTAANFG</sequence>
<gene>
    <name evidence="5" type="ORF">N7530_010706</name>
</gene>
<feature type="region of interest" description="Disordered" evidence="3">
    <location>
        <begin position="116"/>
        <end position="152"/>
    </location>
</feature>
<accession>A0A9X0BHT2</accession>
<comment type="caution">
    <text evidence="5">The sequence shown here is derived from an EMBL/GenBank/DDBJ whole genome shotgun (WGS) entry which is preliminary data.</text>
</comment>
<dbReference type="Pfam" id="PF00890">
    <property type="entry name" value="FAD_binding_2"/>
    <property type="match status" value="1"/>
</dbReference>
<evidence type="ECO:0000256" key="1">
    <source>
        <dbReference type="ARBA" id="ARBA00022630"/>
    </source>
</evidence>
<keyword evidence="6" id="KW-1185">Reference proteome</keyword>
<dbReference type="PANTHER" id="PTHR43400:SF1">
    <property type="entry name" value="FUMARATE REDUCTASE"/>
    <property type="match status" value="1"/>
</dbReference>
<reference evidence="5" key="1">
    <citation type="submission" date="2022-12" db="EMBL/GenBank/DDBJ databases">
        <authorList>
            <person name="Petersen C."/>
        </authorList>
    </citation>
    <scope>NUCLEOTIDE SEQUENCE</scope>
    <source>
        <strain evidence="5">IBT 17660</strain>
    </source>
</reference>
<organism evidence="5 6">
    <name type="scientific">Penicillium desertorum</name>
    <dbReference type="NCBI Taxonomy" id="1303715"/>
    <lineage>
        <taxon>Eukaryota</taxon>
        <taxon>Fungi</taxon>
        <taxon>Dikarya</taxon>
        <taxon>Ascomycota</taxon>
        <taxon>Pezizomycotina</taxon>
        <taxon>Eurotiomycetes</taxon>
        <taxon>Eurotiomycetidae</taxon>
        <taxon>Eurotiales</taxon>
        <taxon>Aspergillaceae</taxon>
        <taxon>Penicillium</taxon>
    </lineage>
</organism>
<feature type="compositionally biased region" description="Basic and acidic residues" evidence="3">
    <location>
        <begin position="116"/>
        <end position="143"/>
    </location>
</feature>
<dbReference type="InterPro" id="IPR003953">
    <property type="entry name" value="FAD-dep_OxRdtase_2_FAD-bd"/>
</dbReference>
<dbReference type="OrthoDB" id="10252157at2759"/>
<feature type="domain" description="FAD-dependent oxidoreductase 2 FAD-binding" evidence="4">
    <location>
        <begin position="5"/>
        <end position="114"/>
    </location>
</feature>
<dbReference type="Gene3D" id="3.50.50.60">
    <property type="entry name" value="FAD/NAD(P)-binding domain"/>
    <property type="match status" value="1"/>
</dbReference>
<keyword evidence="1" id="KW-0285">Flavoprotein</keyword>